<evidence type="ECO:0000313" key="8">
    <source>
        <dbReference type="EMBL" id="MCC2616432.1"/>
    </source>
</evidence>
<evidence type="ECO:0000313" key="9">
    <source>
        <dbReference type="Proteomes" id="UP001520878"/>
    </source>
</evidence>
<dbReference type="InterPro" id="IPR005123">
    <property type="entry name" value="Oxoglu/Fe-dep_dioxygenase_dom"/>
</dbReference>
<keyword evidence="4" id="KW-0223">Dioxygenase</keyword>
<protein>
    <submittedName>
        <fullName evidence="8">2OG-Fe(II) oxygenase</fullName>
    </submittedName>
</protein>
<feature type="domain" description="Fe2OG dioxygenase" evidence="7">
    <location>
        <begin position="157"/>
        <end position="266"/>
    </location>
</feature>
<keyword evidence="3" id="KW-0847">Vitamin C</keyword>
<evidence type="ECO:0000256" key="5">
    <source>
        <dbReference type="ARBA" id="ARBA00023002"/>
    </source>
</evidence>
<dbReference type="InterPro" id="IPR045054">
    <property type="entry name" value="P4HA-like"/>
</dbReference>
<dbReference type="InterPro" id="IPR044862">
    <property type="entry name" value="Pro_4_hyd_alph_FE2OG_OXY"/>
</dbReference>
<reference evidence="8 9" key="1">
    <citation type="submission" date="2021-10" db="EMBL/GenBank/DDBJ databases">
        <title>Draft genome of Aestuariibacter halophilus JC2043.</title>
        <authorList>
            <person name="Emsley S.A."/>
            <person name="Pfannmuller K.M."/>
            <person name="Ushijima B."/>
            <person name="Saw J.H."/>
            <person name="Videau P."/>
        </authorList>
    </citation>
    <scope>NUCLEOTIDE SEQUENCE [LARGE SCALE GENOMIC DNA]</scope>
    <source>
        <strain evidence="8 9">JC2043</strain>
    </source>
</reference>
<dbReference type="PROSITE" id="PS51471">
    <property type="entry name" value="FE2OG_OXY"/>
    <property type="match status" value="1"/>
</dbReference>
<dbReference type="SMART" id="SM00702">
    <property type="entry name" value="P4Hc"/>
    <property type="match status" value="1"/>
</dbReference>
<evidence type="ECO:0000256" key="1">
    <source>
        <dbReference type="ARBA" id="ARBA00001961"/>
    </source>
</evidence>
<evidence type="ECO:0000259" key="7">
    <source>
        <dbReference type="PROSITE" id="PS51471"/>
    </source>
</evidence>
<evidence type="ECO:0000256" key="4">
    <source>
        <dbReference type="ARBA" id="ARBA00022964"/>
    </source>
</evidence>
<dbReference type="EMBL" id="JAJEWP010000002">
    <property type="protein sequence ID" value="MCC2616432.1"/>
    <property type="molecule type" value="Genomic_DNA"/>
</dbReference>
<keyword evidence="5" id="KW-0560">Oxidoreductase</keyword>
<dbReference type="Pfam" id="PF13640">
    <property type="entry name" value="2OG-FeII_Oxy_3"/>
    <property type="match status" value="1"/>
</dbReference>
<comment type="cofactor">
    <cofactor evidence="1">
        <name>L-ascorbate</name>
        <dbReference type="ChEBI" id="CHEBI:38290"/>
    </cofactor>
</comment>
<proteinExistence type="predicted"/>
<dbReference type="InterPro" id="IPR006620">
    <property type="entry name" value="Pro_4_hyd_alph"/>
</dbReference>
<gene>
    <name evidence="8" type="ORF">LJ739_09285</name>
</gene>
<sequence length="267" mass="30190">MADLPRQWRDWIADNLNRGVSAETLLSRLCDNGFVYQQCLPYLEAHLAPELLVDHSADFYQRLATPRLLKQLDQWQARLLDVADAQFVVLEQFLSVRKCTELAALAKTRLRPSEITATQGYEGFRTSSTCDLPTLHHPLAAQVEQRIVDAMGLGIGEAEPIQAQHYAPGQGFKAHTDYFEPGSDEYRDFAAQDGQRSWTFMLYLSEGCQGGETEFPHLGLRFSPRTGMALAWNNLCSDGTPNPRTLHQAHPVTQGEKVVITKWFRER</sequence>
<dbReference type="PANTHER" id="PTHR10869:SF246">
    <property type="entry name" value="TRANSMEMBRANE PROLYL 4-HYDROXYLASE"/>
    <property type="match status" value="1"/>
</dbReference>
<keyword evidence="9" id="KW-1185">Reference proteome</keyword>
<dbReference type="Proteomes" id="UP001520878">
    <property type="component" value="Unassembled WGS sequence"/>
</dbReference>
<evidence type="ECO:0000256" key="2">
    <source>
        <dbReference type="ARBA" id="ARBA00022723"/>
    </source>
</evidence>
<accession>A0ABS8G766</accession>
<evidence type="ECO:0000256" key="6">
    <source>
        <dbReference type="ARBA" id="ARBA00023004"/>
    </source>
</evidence>
<dbReference type="PANTHER" id="PTHR10869">
    <property type="entry name" value="PROLYL 4-HYDROXYLASE ALPHA SUBUNIT"/>
    <property type="match status" value="1"/>
</dbReference>
<dbReference type="RefSeq" id="WP_229159715.1">
    <property type="nucleotide sequence ID" value="NZ_JAJEWP010000002.1"/>
</dbReference>
<comment type="caution">
    <text evidence="8">The sequence shown here is derived from an EMBL/GenBank/DDBJ whole genome shotgun (WGS) entry which is preliminary data.</text>
</comment>
<dbReference type="Gene3D" id="2.60.120.620">
    <property type="entry name" value="q2cbj1_9rhob like domain"/>
    <property type="match status" value="1"/>
</dbReference>
<evidence type="ECO:0000256" key="3">
    <source>
        <dbReference type="ARBA" id="ARBA00022896"/>
    </source>
</evidence>
<name>A0ABS8G766_9ALTE</name>
<keyword evidence="6" id="KW-0408">Iron</keyword>
<keyword evidence="2" id="KW-0479">Metal-binding</keyword>
<organism evidence="8 9">
    <name type="scientific">Fluctibacter halophilus</name>
    <dbReference type="NCBI Taxonomy" id="226011"/>
    <lineage>
        <taxon>Bacteria</taxon>
        <taxon>Pseudomonadati</taxon>
        <taxon>Pseudomonadota</taxon>
        <taxon>Gammaproteobacteria</taxon>
        <taxon>Alteromonadales</taxon>
        <taxon>Alteromonadaceae</taxon>
        <taxon>Fluctibacter</taxon>
    </lineage>
</organism>